<accession>A0A7Z7LTN2</accession>
<proteinExistence type="predicted"/>
<dbReference type="AlphaFoldDB" id="A0A7Z7LTN2"/>
<dbReference type="Proteomes" id="UP000254876">
    <property type="component" value="Unassembled WGS sequence"/>
</dbReference>
<feature type="signal peptide" evidence="1">
    <location>
        <begin position="1"/>
        <end position="20"/>
    </location>
</feature>
<gene>
    <name evidence="2" type="ORF">NCTC10588_00785</name>
</gene>
<reference evidence="2 3" key="1">
    <citation type="submission" date="2018-06" db="EMBL/GenBank/DDBJ databases">
        <authorList>
            <consortium name="Pathogen Informatics"/>
            <person name="Doyle S."/>
        </authorList>
    </citation>
    <scope>NUCLEOTIDE SEQUENCE [LARGE SCALE GENOMIC DNA]</scope>
    <source>
        <strain evidence="2 3">NCTC10588</strain>
    </source>
</reference>
<dbReference type="Pfam" id="PF20130">
    <property type="entry name" value="DUF6520"/>
    <property type="match status" value="1"/>
</dbReference>
<protein>
    <recommendedName>
        <fullName evidence="4">Secreted protein</fullName>
    </recommendedName>
</protein>
<keyword evidence="1" id="KW-0732">Signal</keyword>
<evidence type="ECO:0000313" key="2">
    <source>
        <dbReference type="EMBL" id="STC96896.1"/>
    </source>
</evidence>
<feature type="chain" id="PRO_5030932898" description="Secreted protein" evidence="1">
    <location>
        <begin position="21"/>
        <end position="92"/>
    </location>
</feature>
<evidence type="ECO:0000313" key="3">
    <source>
        <dbReference type="Proteomes" id="UP000254876"/>
    </source>
</evidence>
<dbReference type="RefSeq" id="WP_147282657.1">
    <property type="nucleotide sequence ID" value="NZ_CP115634.1"/>
</dbReference>
<sequence>MEKIILPVFVVMIGACTALANQNENSKSPNLQLKAGYIFSTVTNSCQPIRTCSNIDGEACTINDMPNGTPVYDLNVPGNFSSCNKILFRPNQ</sequence>
<organism evidence="2 3">
    <name type="scientific">Elizabethkingia anophelis</name>
    <dbReference type="NCBI Taxonomy" id="1117645"/>
    <lineage>
        <taxon>Bacteria</taxon>
        <taxon>Pseudomonadati</taxon>
        <taxon>Bacteroidota</taxon>
        <taxon>Flavobacteriia</taxon>
        <taxon>Flavobacteriales</taxon>
        <taxon>Weeksellaceae</taxon>
        <taxon>Elizabethkingia</taxon>
    </lineage>
</organism>
<evidence type="ECO:0008006" key="4">
    <source>
        <dbReference type="Google" id="ProtNLM"/>
    </source>
</evidence>
<name>A0A7Z7LTN2_9FLAO</name>
<evidence type="ECO:0000256" key="1">
    <source>
        <dbReference type="SAM" id="SignalP"/>
    </source>
</evidence>
<dbReference type="EMBL" id="UFYD01000001">
    <property type="protein sequence ID" value="STC96896.1"/>
    <property type="molecule type" value="Genomic_DNA"/>
</dbReference>
<dbReference type="InterPro" id="IPR045391">
    <property type="entry name" value="DUF6520"/>
</dbReference>
<comment type="caution">
    <text evidence="2">The sequence shown here is derived from an EMBL/GenBank/DDBJ whole genome shotgun (WGS) entry which is preliminary data.</text>
</comment>
<dbReference type="PROSITE" id="PS51257">
    <property type="entry name" value="PROKAR_LIPOPROTEIN"/>
    <property type="match status" value="1"/>
</dbReference>